<sequence length="111" mass="12069">MVQVLKHIDPTTSAHGLRLISTMMVSTPCRRGSSWKATPSVTPELDAFSAEIKNSLFCSKTEEPKVGAQNDKDTSLPGTTFVVLPSCDDDTLAAGNYSTGKHICDKHFLER</sequence>
<proteinExistence type="predicted"/>
<reference evidence="1 2" key="1">
    <citation type="submission" date="2024-11" db="EMBL/GenBank/DDBJ databases">
        <title>Chromosome-level genome assembly of Eucalyptus globulus Labill. provides insights into its genome evolution.</title>
        <authorList>
            <person name="Li X."/>
        </authorList>
    </citation>
    <scope>NUCLEOTIDE SEQUENCE [LARGE SCALE GENOMIC DNA]</scope>
    <source>
        <strain evidence="1">CL2024</strain>
        <tissue evidence="1">Fresh tender leaves</tissue>
    </source>
</reference>
<keyword evidence="2" id="KW-1185">Reference proteome</keyword>
<protein>
    <submittedName>
        <fullName evidence="1">Uncharacterized protein</fullName>
    </submittedName>
</protein>
<name>A0ABD3JT78_EUCGL</name>
<evidence type="ECO:0000313" key="1">
    <source>
        <dbReference type="EMBL" id="KAL3728991.1"/>
    </source>
</evidence>
<dbReference type="Proteomes" id="UP001634007">
    <property type="component" value="Unassembled WGS sequence"/>
</dbReference>
<dbReference type="AlphaFoldDB" id="A0ABD3JT78"/>
<accession>A0ABD3JT78</accession>
<dbReference type="EMBL" id="JBJKBG010000008">
    <property type="protein sequence ID" value="KAL3728991.1"/>
    <property type="molecule type" value="Genomic_DNA"/>
</dbReference>
<gene>
    <name evidence="1" type="ORF">ACJRO7_033566</name>
</gene>
<comment type="caution">
    <text evidence="1">The sequence shown here is derived from an EMBL/GenBank/DDBJ whole genome shotgun (WGS) entry which is preliminary data.</text>
</comment>
<evidence type="ECO:0000313" key="2">
    <source>
        <dbReference type="Proteomes" id="UP001634007"/>
    </source>
</evidence>
<organism evidence="1 2">
    <name type="scientific">Eucalyptus globulus</name>
    <name type="common">Tasmanian blue gum</name>
    <dbReference type="NCBI Taxonomy" id="34317"/>
    <lineage>
        <taxon>Eukaryota</taxon>
        <taxon>Viridiplantae</taxon>
        <taxon>Streptophyta</taxon>
        <taxon>Embryophyta</taxon>
        <taxon>Tracheophyta</taxon>
        <taxon>Spermatophyta</taxon>
        <taxon>Magnoliopsida</taxon>
        <taxon>eudicotyledons</taxon>
        <taxon>Gunneridae</taxon>
        <taxon>Pentapetalae</taxon>
        <taxon>rosids</taxon>
        <taxon>malvids</taxon>
        <taxon>Myrtales</taxon>
        <taxon>Myrtaceae</taxon>
        <taxon>Myrtoideae</taxon>
        <taxon>Eucalypteae</taxon>
        <taxon>Eucalyptus</taxon>
    </lineage>
</organism>